<dbReference type="PANTHER" id="PTHR18968">
    <property type="entry name" value="THIAMINE PYROPHOSPHATE ENZYMES"/>
    <property type="match status" value="1"/>
</dbReference>
<dbReference type="Pfam" id="PF00205">
    <property type="entry name" value="TPP_enzyme_M"/>
    <property type="match status" value="1"/>
</dbReference>
<keyword evidence="8" id="KW-1185">Reference proteome</keyword>
<accession>A0ABW4JY68</accession>
<gene>
    <name evidence="7" type="ORF">ACFSC7_16510</name>
</gene>
<dbReference type="SUPFAM" id="SSF52518">
    <property type="entry name" value="Thiamin diphosphate-binding fold (THDP-binding)"/>
    <property type="match status" value="2"/>
</dbReference>
<dbReference type="InterPro" id="IPR012000">
    <property type="entry name" value="Thiamin_PyroP_enz_cen_dom"/>
</dbReference>
<evidence type="ECO:0000256" key="3">
    <source>
        <dbReference type="RuleBase" id="RU362132"/>
    </source>
</evidence>
<dbReference type="Pfam" id="PF02776">
    <property type="entry name" value="TPP_enzyme_N"/>
    <property type="match status" value="1"/>
</dbReference>
<dbReference type="EMBL" id="JBHUFA010000014">
    <property type="protein sequence ID" value="MFD1697122.1"/>
    <property type="molecule type" value="Genomic_DNA"/>
</dbReference>
<dbReference type="InterPro" id="IPR029061">
    <property type="entry name" value="THDP-binding"/>
</dbReference>
<dbReference type="Gene3D" id="3.40.50.1220">
    <property type="entry name" value="TPP-binding domain"/>
    <property type="match status" value="1"/>
</dbReference>
<dbReference type="PANTHER" id="PTHR18968:SF164">
    <property type="entry name" value="PYRUVATE DECARBOXYLASE"/>
    <property type="match status" value="1"/>
</dbReference>
<keyword evidence="2 3" id="KW-0786">Thiamine pyrophosphate</keyword>
<dbReference type="Gene3D" id="3.40.50.970">
    <property type="match status" value="2"/>
</dbReference>
<dbReference type="InterPro" id="IPR011766">
    <property type="entry name" value="TPP_enzyme_TPP-bd"/>
</dbReference>
<comment type="caution">
    <text evidence="7">The sequence shown here is derived from an EMBL/GenBank/DDBJ whole genome shotgun (WGS) entry which is preliminary data.</text>
</comment>
<protein>
    <submittedName>
        <fullName evidence="7">Thiamine pyrophosphate-requiring protein</fullName>
    </submittedName>
</protein>
<evidence type="ECO:0000259" key="4">
    <source>
        <dbReference type="Pfam" id="PF00205"/>
    </source>
</evidence>
<feature type="domain" description="Thiamine pyrophosphate enzyme TPP-binding" evidence="5">
    <location>
        <begin position="432"/>
        <end position="573"/>
    </location>
</feature>
<feature type="domain" description="Thiamine pyrophosphate enzyme central" evidence="4">
    <location>
        <begin position="228"/>
        <end position="356"/>
    </location>
</feature>
<dbReference type="InterPro" id="IPR045229">
    <property type="entry name" value="TPP_enz"/>
</dbReference>
<dbReference type="CDD" id="cd07035">
    <property type="entry name" value="TPP_PYR_POX_like"/>
    <property type="match status" value="1"/>
</dbReference>
<evidence type="ECO:0000256" key="1">
    <source>
        <dbReference type="ARBA" id="ARBA00007812"/>
    </source>
</evidence>
<dbReference type="InterPro" id="IPR029035">
    <property type="entry name" value="DHS-like_NAD/FAD-binding_dom"/>
</dbReference>
<name>A0ABW4JY68_9HYPH</name>
<dbReference type="NCBIfam" id="NF006203">
    <property type="entry name" value="PRK08327.1"/>
    <property type="match status" value="1"/>
</dbReference>
<evidence type="ECO:0000259" key="6">
    <source>
        <dbReference type="Pfam" id="PF02776"/>
    </source>
</evidence>
<dbReference type="RefSeq" id="WP_149893944.1">
    <property type="nucleotide sequence ID" value="NZ_JBHUFA010000014.1"/>
</dbReference>
<evidence type="ECO:0000313" key="8">
    <source>
        <dbReference type="Proteomes" id="UP001597327"/>
    </source>
</evidence>
<comment type="similarity">
    <text evidence="1 3">Belongs to the TPP enzyme family.</text>
</comment>
<evidence type="ECO:0000259" key="5">
    <source>
        <dbReference type="Pfam" id="PF02775"/>
    </source>
</evidence>
<sequence>MPGQNSTKSSPSLSVSGSKQAVATMTAGGALLARLKTLGVDYIFANSGTDFPPIIEGLAEARAKHVDLPQALIMPHEHAAMGMAHGYYFATGKAQAVMAHTNVGLANCAIGAINAATDHVPVLLFSGRTPVVERDRLGARTVPIGWGQEMRDQAALVREASKWDYELRFPEQVAEMADRAYAIATSAPRGPVYMSLPREVLCEPCPVSELDPAPTMAAAQVGIHAGAIAEAARLIATAEKPLIIAQRGTGSTEAFAAFSQLVDDWGIPVSQYWAVQLALPTRHPMNLGADLEPYLSEADVIVVLDCLAPWSPDVHKLKDGAKVIQIGQNPLHSRFPIRNFRSDLTIMADTADAVLALGEALAPHAAATAEKRASRRASVAAHTIRLLAKVDAAAEAGARDPMTKAYVARCLSDAIEGKAATVLSELGCPMAQLDLKDHGTWFQEPHSGGLGWSFPCALGVQLADRDRLVVATLGDGSYMFANPTACHQIAESLGLPVLLLVLNNSEWGAVRQSVTGIYPQGYAARSNDMPLVDLSPSPDFTKVAEASRAWTAKVSDPVELPAVLARAIAHIEENRTQALVEITIGG</sequence>
<reference evidence="8" key="1">
    <citation type="journal article" date="2019" name="Int. J. Syst. Evol. Microbiol.">
        <title>The Global Catalogue of Microorganisms (GCM) 10K type strain sequencing project: providing services to taxonomists for standard genome sequencing and annotation.</title>
        <authorList>
            <consortium name="The Broad Institute Genomics Platform"/>
            <consortium name="The Broad Institute Genome Sequencing Center for Infectious Disease"/>
            <person name="Wu L."/>
            <person name="Ma J."/>
        </authorList>
    </citation>
    <scope>NUCLEOTIDE SEQUENCE [LARGE SCALE GENOMIC DNA]</scope>
    <source>
        <strain evidence="8">JCM 3369</strain>
    </source>
</reference>
<dbReference type="InterPro" id="IPR012001">
    <property type="entry name" value="Thiamin_PyroP_enz_TPP-bd_dom"/>
</dbReference>
<feature type="domain" description="Thiamine pyrophosphate enzyme N-terminal TPP-binding" evidence="6">
    <location>
        <begin position="25"/>
        <end position="148"/>
    </location>
</feature>
<organism evidence="7 8">
    <name type="scientific">Roseibium aestuarii</name>
    <dbReference type="NCBI Taxonomy" id="2600299"/>
    <lineage>
        <taxon>Bacteria</taxon>
        <taxon>Pseudomonadati</taxon>
        <taxon>Pseudomonadota</taxon>
        <taxon>Alphaproteobacteria</taxon>
        <taxon>Hyphomicrobiales</taxon>
        <taxon>Stappiaceae</taxon>
        <taxon>Roseibium</taxon>
    </lineage>
</organism>
<dbReference type="Pfam" id="PF02775">
    <property type="entry name" value="TPP_enzyme_C"/>
    <property type="match status" value="1"/>
</dbReference>
<dbReference type="SUPFAM" id="SSF52467">
    <property type="entry name" value="DHS-like NAD/FAD-binding domain"/>
    <property type="match status" value="1"/>
</dbReference>
<dbReference type="Proteomes" id="UP001597327">
    <property type="component" value="Unassembled WGS sequence"/>
</dbReference>
<evidence type="ECO:0000313" key="7">
    <source>
        <dbReference type="EMBL" id="MFD1697122.1"/>
    </source>
</evidence>
<proteinExistence type="inferred from homology"/>
<evidence type="ECO:0000256" key="2">
    <source>
        <dbReference type="ARBA" id="ARBA00023052"/>
    </source>
</evidence>